<dbReference type="Proteomes" id="UP000490939">
    <property type="component" value="Unassembled WGS sequence"/>
</dbReference>
<organism evidence="2 4">
    <name type="scientific">Venturia inaequalis</name>
    <name type="common">Apple scab fungus</name>
    <dbReference type="NCBI Taxonomy" id="5025"/>
    <lineage>
        <taxon>Eukaryota</taxon>
        <taxon>Fungi</taxon>
        <taxon>Dikarya</taxon>
        <taxon>Ascomycota</taxon>
        <taxon>Pezizomycotina</taxon>
        <taxon>Dothideomycetes</taxon>
        <taxon>Pleosporomycetidae</taxon>
        <taxon>Venturiales</taxon>
        <taxon>Venturiaceae</taxon>
        <taxon>Venturia</taxon>
    </lineage>
</organism>
<gene>
    <name evidence="2" type="ORF">BLS_009690</name>
    <name evidence="3" type="ORF">EG327_008661</name>
</gene>
<dbReference type="PANTHER" id="PTHR38123:SF6">
    <property type="entry name" value="CELL WALL SERINE-THREONINE-RICH GALACTOMANNOPROTEIN MP1 (AFU_ORTHOLOGUE AFUA_4G03240)"/>
    <property type="match status" value="1"/>
</dbReference>
<reference evidence="2 4" key="1">
    <citation type="submission" date="2019-11" db="EMBL/GenBank/DDBJ databases">
        <title>Venturia inaequalis Genome Resource.</title>
        <authorList>
            <person name="Lichtner F.J."/>
        </authorList>
    </citation>
    <scope>NUCLEOTIDE SEQUENCE [LARGE SCALE GENOMIC DNA]</scope>
    <source>
        <strain evidence="2">Bline_iso_100314</strain>
        <strain evidence="3 5">DMI_063113</strain>
    </source>
</reference>
<comment type="caution">
    <text evidence="2">The sequence shown here is derived from an EMBL/GenBank/DDBJ whole genome shotgun (WGS) entry which is preliminary data.</text>
</comment>
<dbReference type="EMBL" id="WNWR01000055">
    <property type="protein sequence ID" value="KAE9992524.1"/>
    <property type="molecule type" value="Genomic_DNA"/>
</dbReference>
<feature type="chain" id="PRO_5044690483" evidence="1">
    <location>
        <begin position="18"/>
        <end position="184"/>
    </location>
</feature>
<dbReference type="EMBL" id="WNWQ01000902">
    <property type="protein sequence ID" value="KAE9963097.1"/>
    <property type="molecule type" value="Genomic_DNA"/>
</dbReference>
<keyword evidence="5" id="KW-1185">Reference proteome</keyword>
<feature type="signal peptide" evidence="1">
    <location>
        <begin position="1"/>
        <end position="17"/>
    </location>
</feature>
<evidence type="ECO:0000256" key="1">
    <source>
        <dbReference type="SAM" id="SignalP"/>
    </source>
</evidence>
<sequence length="184" mass="19938">MKITLLPLICLVSSTIAAPINNAKRDLQAVDLAIQHVTAALTRLDAAFNNINTRTKNKEEQNNSVNEILNINNFLQSELRIGTGVVTRGGNIGPVEAVSLVTPIQKLTALTTQVTEGWQGPVKKLISASGKRDTVLRELTATKKASNDFADSFTNKLPLAYQYIGTVNKATTSRSIQNAIDDYS</sequence>
<evidence type="ECO:0000313" key="3">
    <source>
        <dbReference type="EMBL" id="KAE9992524.1"/>
    </source>
</evidence>
<dbReference type="AlphaFoldDB" id="A0A8H3U4L4"/>
<dbReference type="GO" id="GO:0005576">
    <property type="term" value="C:extracellular region"/>
    <property type="evidence" value="ECO:0007669"/>
    <property type="project" value="TreeGrafter"/>
</dbReference>
<dbReference type="Proteomes" id="UP000433883">
    <property type="component" value="Unassembled WGS sequence"/>
</dbReference>
<dbReference type="PANTHER" id="PTHR38123">
    <property type="entry name" value="CELL WALL SERINE-THREONINE-RICH GALACTOMANNOPROTEIN MP1 (AFU_ORTHOLOGUE AFUA_4G03240)"/>
    <property type="match status" value="1"/>
</dbReference>
<name>A0A8H3U4L4_VENIN</name>
<keyword evidence="1" id="KW-0732">Signal</keyword>
<protein>
    <submittedName>
        <fullName evidence="2">Uncharacterized protein</fullName>
    </submittedName>
</protein>
<evidence type="ECO:0000313" key="4">
    <source>
        <dbReference type="Proteomes" id="UP000433883"/>
    </source>
</evidence>
<proteinExistence type="predicted"/>
<accession>A0A8H3U4L4</accession>
<evidence type="ECO:0000313" key="5">
    <source>
        <dbReference type="Proteomes" id="UP000490939"/>
    </source>
</evidence>
<dbReference type="Gene3D" id="1.20.1280.140">
    <property type="match status" value="1"/>
</dbReference>
<evidence type="ECO:0000313" key="2">
    <source>
        <dbReference type="EMBL" id="KAE9963097.1"/>
    </source>
</evidence>